<proteinExistence type="predicted"/>
<sequence>MLVCLYLGSEPSVNDKVNGNQERLSGKVTVVGSDNKPASEHILIDLIYVYTRVATDCRFSLRICKLSRFLLDGGSTGNTIRRSIISKMNCGTVPQGNMVMDVADGSTDMMNNCVCITVVIADTTRVVAAAVDGPTPPTYSLLLGSIE</sequence>
<comment type="caution">
    <text evidence="1">The sequence shown here is derived from an EMBL/GenBank/DDBJ whole genome shotgun (WGS) entry which is preliminary data.</text>
</comment>
<dbReference type="EMBL" id="JAPQKP010000005">
    <property type="protein sequence ID" value="KAJ5190024.1"/>
    <property type="molecule type" value="Genomic_DNA"/>
</dbReference>
<evidence type="ECO:0000313" key="1">
    <source>
        <dbReference type="EMBL" id="KAJ5190024.1"/>
    </source>
</evidence>
<keyword evidence="2" id="KW-1185">Reference proteome</keyword>
<name>A0A9W9J5A3_9EURO</name>
<evidence type="ECO:0000313" key="2">
    <source>
        <dbReference type="Proteomes" id="UP001150879"/>
    </source>
</evidence>
<accession>A0A9W9J5A3</accession>
<dbReference type="AlphaFoldDB" id="A0A9W9J5A3"/>
<protein>
    <submittedName>
        <fullName evidence="1">Uncharacterized protein</fullName>
    </submittedName>
</protein>
<dbReference type="OrthoDB" id="5430924at2759"/>
<gene>
    <name evidence="1" type="ORF">N7472_009038</name>
</gene>
<reference evidence="1" key="1">
    <citation type="submission" date="2022-11" db="EMBL/GenBank/DDBJ databases">
        <authorList>
            <person name="Petersen C."/>
        </authorList>
    </citation>
    <scope>NUCLEOTIDE SEQUENCE</scope>
    <source>
        <strain evidence="1">IBT 16849</strain>
    </source>
</reference>
<reference evidence="1" key="2">
    <citation type="journal article" date="2023" name="IMA Fungus">
        <title>Comparative genomic study of the Penicillium genus elucidates a diverse pangenome and 15 lateral gene transfer events.</title>
        <authorList>
            <person name="Petersen C."/>
            <person name="Sorensen T."/>
            <person name="Nielsen M.R."/>
            <person name="Sondergaard T.E."/>
            <person name="Sorensen J.L."/>
            <person name="Fitzpatrick D.A."/>
            <person name="Frisvad J.C."/>
            <person name="Nielsen K.L."/>
        </authorList>
    </citation>
    <scope>NUCLEOTIDE SEQUENCE</scope>
    <source>
        <strain evidence="1">IBT 16849</strain>
    </source>
</reference>
<dbReference type="Proteomes" id="UP001150879">
    <property type="component" value="Unassembled WGS sequence"/>
</dbReference>
<organism evidence="1 2">
    <name type="scientific">Penicillium cf. griseofulvum</name>
    <dbReference type="NCBI Taxonomy" id="2972120"/>
    <lineage>
        <taxon>Eukaryota</taxon>
        <taxon>Fungi</taxon>
        <taxon>Dikarya</taxon>
        <taxon>Ascomycota</taxon>
        <taxon>Pezizomycotina</taxon>
        <taxon>Eurotiomycetes</taxon>
        <taxon>Eurotiomycetidae</taxon>
        <taxon>Eurotiales</taxon>
        <taxon>Aspergillaceae</taxon>
        <taxon>Penicillium</taxon>
    </lineage>
</organism>